<reference evidence="2" key="1">
    <citation type="journal article" date="2020" name="Fungal Divers.">
        <title>Resolving the Mortierellaceae phylogeny through synthesis of multi-gene phylogenetics and phylogenomics.</title>
        <authorList>
            <person name="Vandepol N."/>
            <person name="Liber J."/>
            <person name="Desiro A."/>
            <person name="Na H."/>
            <person name="Kennedy M."/>
            <person name="Barry K."/>
            <person name="Grigoriev I.V."/>
            <person name="Miller A.N."/>
            <person name="O'Donnell K."/>
            <person name="Stajich J.E."/>
            <person name="Bonito G."/>
        </authorList>
    </citation>
    <scope>NUCLEOTIDE SEQUENCE</scope>
    <source>
        <strain evidence="2">KOD948</strain>
    </source>
</reference>
<evidence type="ECO:0000256" key="1">
    <source>
        <dbReference type="SAM" id="MobiDB-lite"/>
    </source>
</evidence>
<name>A0A9P6Q7W1_9FUNG</name>
<accession>A0A9P6Q7W1</accession>
<feature type="compositionally biased region" description="Polar residues" evidence="1">
    <location>
        <begin position="1"/>
        <end position="12"/>
    </location>
</feature>
<dbReference type="AlphaFoldDB" id="A0A9P6Q7W1"/>
<dbReference type="OrthoDB" id="2445232at2759"/>
<feature type="region of interest" description="Disordered" evidence="1">
    <location>
        <begin position="1"/>
        <end position="40"/>
    </location>
</feature>
<keyword evidence="3" id="KW-1185">Reference proteome</keyword>
<proteinExistence type="predicted"/>
<dbReference type="Proteomes" id="UP000726737">
    <property type="component" value="Unassembled WGS sequence"/>
</dbReference>
<dbReference type="EMBL" id="JAAAJA010000130">
    <property type="protein sequence ID" value="KAG0261251.1"/>
    <property type="molecule type" value="Genomic_DNA"/>
</dbReference>
<organism evidence="2 3">
    <name type="scientific">Mortierella polycephala</name>
    <dbReference type="NCBI Taxonomy" id="41804"/>
    <lineage>
        <taxon>Eukaryota</taxon>
        <taxon>Fungi</taxon>
        <taxon>Fungi incertae sedis</taxon>
        <taxon>Mucoromycota</taxon>
        <taxon>Mortierellomycotina</taxon>
        <taxon>Mortierellomycetes</taxon>
        <taxon>Mortierellales</taxon>
        <taxon>Mortierellaceae</taxon>
        <taxon>Mortierella</taxon>
    </lineage>
</organism>
<protein>
    <submittedName>
        <fullName evidence="2">Uncharacterized protein</fullName>
    </submittedName>
</protein>
<comment type="caution">
    <text evidence="2">The sequence shown here is derived from an EMBL/GenBank/DDBJ whole genome shotgun (WGS) entry which is preliminary data.</text>
</comment>
<sequence length="80" mass="9072">MEFREQQQQQHMNEVPQATEEALTMEQPRRSRRDHKSSPSVFSAWARAQATGAAYCGGVLCLLFPEWLSGVYSMPFGVSH</sequence>
<evidence type="ECO:0000313" key="2">
    <source>
        <dbReference type="EMBL" id="KAG0261251.1"/>
    </source>
</evidence>
<gene>
    <name evidence="2" type="ORF">BG011_001230</name>
</gene>
<evidence type="ECO:0000313" key="3">
    <source>
        <dbReference type="Proteomes" id="UP000726737"/>
    </source>
</evidence>